<comment type="caution">
    <text evidence="3">The sequence shown here is derived from an EMBL/GenBank/DDBJ whole genome shotgun (WGS) entry which is preliminary data.</text>
</comment>
<dbReference type="InterPro" id="IPR015943">
    <property type="entry name" value="WD40/YVTN_repeat-like_dom_sf"/>
</dbReference>
<accession>A0A919EU28</accession>
<keyword evidence="4" id="KW-1185">Reference proteome</keyword>
<feature type="region of interest" description="Disordered" evidence="1">
    <location>
        <begin position="1"/>
        <end position="21"/>
    </location>
</feature>
<name>A0A919EU28_STRFL</name>
<reference evidence="3" key="2">
    <citation type="submission" date="2020-09" db="EMBL/GenBank/DDBJ databases">
        <authorList>
            <person name="Sun Q."/>
            <person name="Ohkuma M."/>
        </authorList>
    </citation>
    <scope>NUCLEOTIDE SEQUENCE</scope>
    <source>
        <strain evidence="3">JCM 4122</strain>
    </source>
</reference>
<evidence type="ECO:0000259" key="2">
    <source>
        <dbReference type="Pfam" id="PF13360"/>
    </source>
</evidence>
<dbReference type="Gene3D" id="2.40.128.630">
    <property type="match status" value="1"/>
</dbReference>
<organism evidence="3 4">
    <name type="scientific">Streptomyces filamentosus</name>
    <name type="common">Streptomyces roseosporus</name>
    <dbReference type="NCBI Taxonomy" id="67294"/>
    <lineage>
        <taxon>Bacteria</taxon>
        <taxon>Bacillati</taxon>
        <taxon>Actinomycetota</taxon>
        <taxon>Actinomycetes</taxon>
        <taxon>Kitasatosporales</taxon>
        <taxon>Streptomycetaceae</taxon>
        <taxon>Streptomyces</taxon>
    </lineage>
</organism>
<evidence type="ECO:0000313" key="4">
    <source>
        <dbReference type="Proteomes" id="UP000632849"/>
    </source>
</evidence>
<sequence length="457" mass="48405">MTTQGSDVPAGGRRGRRGRAGRTLAGAVAALTVLGTLLTGCSSAPGELGVAWDTPADPKAEEANRGAWLSGDTLVHSRFDAVRGFDARTGKRNWEYVPPGRSAICHAAVDTGNSVLVLARDGDGTPGSAKNNGCVDVVAIDTEDGRELWHTALPALDSWSGRLQSFTVSAGAGLAVLLRGDDLAAVDTRTGKTRWKAALPKGCVPGTTAVAERQVAALLACGGTEHLLGDKVPSDAELFAAAFAPATGALLWSAPLGNRTTVPWDARAEFVSADPLVVAASSSGDSDSGAYFSFGATGRPNPPIDFSGSYGEIRREDRLTVAADDSRLYALTFHRLKNSRGNPTRLAAFDLATGEPVWGGTVEDDRLDGEAGYRILPHDGEITVLTSRRESPLFGDVTYLHGLRVLDAATGEQREARDFPEEDESVDTLFTHGDRLIGARYESYGYRSKPFTAYERR</sequence>
<dbReference type="PANTHER" id="PTHR34512:SF30">
    <property type="entry name" value="OUTER MEMBRANE PROTEIN ASSEMBLY FACTOR BAMB"/>
    <property type="match status" value="1"/>
</dbReference>
<dbReference type="InterPro" id="IPR002372">
    <property type="entry name" value="PQQ_rpt_dom"/>
</dbReference>
<evidence type="ECO:0000313" key="3">
    <source>
        <dbReference type="EMBL" id="GHG28682.1"/>
    </source>
</evidence>
<gene>
    <name evidence="3" type="ORF">GCM10017667_77390</name>
</gene>
<dbReference type="AlphaFoldDB" id="A0A919EU28"/>
<protein>
    <recommendedName>
        <fullName evidence="2">Pyrrolo-quinoline quinone repeat domain-containing protein</fullName>
    </recommendedName>
</protein>
<dbReference type="EMBL" id="BNBE01000004">
    <property type="protein sequence ID" value="GHG28682.1"/>
    <property type="molecule type" value="Genomic_DNA"/>
</dbReference>
<feature type="domain" description="Pyrrolo-quinoline quinone repeat" evidence="2">
    <location>
        <begin position="62"/>
        <end position="201"/>
    </location>
</feature>
<dbReference type="Pfam" id="PF13360">
    <property type="entry name" value="PQQ_2"/>
    <property type="match status" value="1"/>
</dbReference>
<evidence type="ECO:0000256" key="1">
    <source>
        <dbReference type="SAM" id="MobiDB-lite"/>
    </source>
</evidence>
<dbReference type="Gene3D" id="2.130.10.10">
    <property type="entry name" value="YVTN repeat-like/Quinoprotein amine dehydrogenase"/>
    <property type="match status" value="1"/>
</dbReference>
<dbReference type="Proteomes" id="UP000632849">
    <property type="component" value="Unassembled WGS sequence"/>
</dbReference>
<dbReference type="InterPro" id="IPR011047">
    <property type="entry name" value="Quinoprotein_ADH-like_sf"/>
</dbReference>
<dbReference type="RefSeq" id="WP_190044801.1">
    <property type="nucleotide sequence ID" value="NZ_BNBE01000004.1"/>
</dbReference>
<proteinExistence type="predicted"/>
<reference evidence="3" key="1">
    <citation type="journal article" date="2014" name="Int. J. Syst. Evol. Microbiol.">
        <title>Complete genome sequence of Corynebacterium casei LMG S-19264T (=DSM 44701T), isolated from a smear-ripened cheese.</title>
        <authorList>
            <consortium name="US DOE Joint Genome Institute (JGI-PGF)"/>
            <person name="Walter F."/>
            <person name="Albersmeier A."/>
            <person name="Kalinowski J."/>
            <person name="Ruckert C."/>
        </authorList>
    </citation>
    <scope>NUCLEOTIDE SEQUENCE</scope>
    <source>
        <strain evidence="3">JCM 4122</strain>
    </source>
</reference>
<dbReference type="SUPFAM" id="SSF50998">
    <property type="entry name" value="Quinoprotein alcohol dehydrogenase-like"/>
    <property type="match status" value="1"/>
</dbReference>
<dbReference type="PANTHER" id="PTHR34512">
    <property type="entry name" value="CELL SURFACE PROTEIN"/>
    <property type="match status" value="1"/>
</dbReference>